<proteinExistence type="predicted"/>
<dbReference type="RefSeq" id="WP_169098495.1">
    <property type="nucleotide sequence ID" value="NZ_JABBVZ010000020.1"/>
</dbReference>
<comment type="caution">
    <text evidence="1">The sequence shown here is derived from an EMBL/GenBank/DDBJ whole genome shotgun (WGS) entry which is preliminary data.</text>
</comment>
<protein>
    <submittedName>
        <fullName evidence="1">Uncharacterized protein</fullName>
    </submittedName>
</protein>
<evidence type="ECO:0000313" key="1">
    <source>
        <dbReference type="EMBL" id="NMP22310.1"/>
    </source>
</evidence>
<name>A0A7Y0Q2G3_9FIRM</name>
<gene>
    <name evidence="1" type="ORF">HIJ39_08085</name>
</gene>
<keyword evidence="2" id="KW-1185">Reference proteome</keyword>
<evidence type="ECO:0000313" key="2">
    <source>
        <dbReference type="Proteomes" id="UP000533476"/>
    </source>
</evidence>
<reference evidence="1 2" key="1">
    <citation type="submission" date="2020-04" db="EMBL/GenBank/DDBJ databases">
        <authorList>
            <person name="Zhang R."/>
            <person name="Schippers A."/>
        </authorList>
    </citation>
    <scope>NUCLEOTIDE SEQUENCE [LARGE SCALE GENOMIC DNA]</scope>
    <source>
        <strain evidence="1 2">DSM 109850</strain>
    </source>
</reference>
<dbReference type="AlphaFoldDB" id="A0A7Y0Q2G3"/>
<organism evidence="1 2">
    <name type="scientific">Sulfobacillus harzensis</name>
    <dbReference type="NCBI Taxonomy" id="2729629"/>
    <lineage>
        <taxon>Bacteria</taxon>
        <taxon>Bacillati</taxon>
        <taxon>Bacillota</taxon>
        <taxon>Clostridia</taxon>
        <taxon>Eubacteriales</taxon>
        <taxon>Clostridiales Family XVII. Incertae Sedis</taxon>
        <taxon>Sulfobacillus</taxon>
    </lineage>
</organism>
<dbReference type="Proteomes" id="UP000533476">
    <property type="component" value="Unassembled WGS sequence"/>
</dbReference>
<sequence>MSGIVLELQIEDFADYPLRLNEEQLTVQGTHIFAHLNVSRFADEHGDRLDQYLDALEVVLQRSRFRIQYRLDVSAIAPSKLVVDLSRINFSEVNFENTDLTACRISDGLSLSRCLVDPSLPPLTVGPQELFRYPPVKAAKELGIQDAKDQFVLRWGLTQDARHLGQAFLWLERRYPKTELVLARLLKGLPTRPARPRPWSP</sequence>
<accession>A0A7Y0Q2G3</accession>
<dbReference type="EMBL" id="JABBVZ010000020">
    <property type="protein sequence ID" value="NMP22310.1"/>
    <property type="molecule type" value="Genomic_DNA"/>
</dbReference>